<feature type="region of interest" description="Disordered" evidence="2">
    <location>
        <begin position="71"/>
        <end position="90"/>
    </location>
</feature>
<evidence type="ECO:0000256" key="2">
    <source>
        <dbReference type="SAM" id="MobiDB-lite"/>
    </source>
</evidence>
<dbReference type="Pfam" id="PF13560">
    <property type="entry name" value="HTH_31"/>
    <property type="match status" value="1"/>
</dbReference>
<dbReference type="SMART" id="SM00530">
    <property type="entry name" value="HTH_XRE"/>
    <property type="match status" value="1"/>
</dbReference>
<dbReference type="Gene3D" id="1.10.260.40">
    <property type="entry name" value="lambda repressor-like DNA-binding domains"/>
    <property type="match status" value="1"/>
</dbReference>
<dbReference type="InterPro" id="IPR027417">
    <property type="entry name" value="P-loop_NTPase"/>
</dbReference>
<dbReference type="PROSITE" id="PS50943">
    <property type="entry name" value="HTH_CROC1"/>
    <property type="match status" value="1"/>
</dbReference>
<dbReference type="InterPro" id="IPR011990">
    <property type="entry name" value="TPR-like_helical_dom_sf"/>
</dbReference>
<dbReference type="AlphaFoldDB" id="A0A7G6WXD0"/>
<accession>A0A7G6WXD0</accession>
<dbReference type="Gene3D" id="3.40.50.300">
    <property type="entry name" value="P-loop containing nucleotide triphosphate hydrolases"/>
    <property type="match status" value="1"/>
</dbReference>
<keyword evidence="5" id="KW-1185">Reference proteome</keyword>
<protein>
    <submittedName>
        <fullName evidence="4">Tetratricopeptide repeat protein</fullName>
    </submittedName>
</protein>
<evidence type="ECO:0000256" key="1">
    <source>
        <dbReference type="PROSITE-ProRule" id="PRU00339"/>
    </source>
</evidence>
<dbReference type="GO" id="GO:0043531">
    <property type="term" value="F:ADP binding"/>
    <property type="evidence" value="ECO:0007669"/>
    <property type="project" value="InterPro"/>
</dbReference>
<dbReference type="Proteomes" id="UP000515563">
    <property type="component" value="Chromosome"/>
</dbReference>
<dbReference type="EMBL" id="CP043661">
    <property type="protein sequence ID" value="QNE18645.1"/>
    <property type="molecule type" value="Genomic_DNA"/>
</dbReference>
<dbReference type="SUPFAM" id="SSF48452">
    <property type="entry name" value="TPR-like"/>
    <property type="match status" value="2"/>
</dbReference>
<feature type="region of interest" description="Disordered" evidence="2">
    <location>
        <begin position="763"/>
        <end position="788"/>
    </location>
</feature>
<dbReference type="InterPro" id="IPR019734">
    <property type="entry name" value="TPR_rpt"/>
</dbReference>
<dbReference type="SUPFAM" id="SSF47413">
    <property type="entry name" value="lambda repressor-like DNA-binding domains"/>
    <property type="match status" value="1"/>
</dbReference>
<dbReference type="InterPro" id="IPR001387">
    <property type="entry name" value="Cro/C1-type_HTH"/>
</dbReference>
<name>A0A7G6WXD0_9ACTN</name>
<dbReference type="InterPro" id="IPR002182">
    <property type="entry name" value="NB-ARC"/>
</dbReference>
<proteinExistence type="predicted"/>
<reference evidence="5" key="1">
    <citation type="submission" date="2019-09" db="EMBL/GenBank/DDBJ databases">
        <title>Antimicrobial potential of Antarctic Bacteria.</title>
        <authorList>
            <person name="Benaud N."/>
            <person name="Edwards R.J."/>
            <person name="Ferrari B.C."/>
        </authorList>
    </citation>
    <scope>NUCLEOTIDE SEQUENCE [LARGE SCALE GENOMIC DNA]</scope>
    <source>
        <strain evidence="5">SPB151</strain>
    </source>
</reference>
<dbReference type="Gene3D" id="1.25.40.10">
    <property type="entry name" value="Tetratricopeptide repeat domain"/>
    <property type="match status" value="1"/>
</dbReference>
<dbReference type="InterPro" id="IPR010982">
    <property type="entry name" value="Lambda_DNA-bd_dom_sf"/>
</dbReference>
<feature type="domain" description="HTH cro/C1-type" evidence="3">
    <location>
        <begin position="7"/>
        <end position="62"/>
    </location>
</feature>
<dbReference type="PRINTS" id="PR00364">
    <property type="entry name" value="DISEASERSIST"/>
</dbReference>
<dbReference type="PANTHER" id="PTHR47691:SF3">
    <property type="entry name" value="HTH-TYPE TRANSCRIPTIONAL REGULATOR RV0890C-RELATED"/>
    <property type="match status" value="1"/>
</dbReference>
<dbReference type="Pfam" id="PF13424">
    <property type="entry name" value="TPR_12"/>
    <property type="match status" value="2"/>
</dbReference>
<keyword evidence="1" id="KW-0802">TPR repeat</keyword>
<feature type="repeat" description="TPR" evidence="1">
    <location>
        <begin position="709"/>
        <end position="742"/>
    </location>
</feature>
<dbReference type="SUPFAM" id="SSF52540">
    <property type="entry name" value="P-loop containing nucleoside triphosphate hydrolases"/>
    <property type="match status" value="1"/>
</dbReference>
<sequence length="788" mass="85165">MEFASLLTRHRRSAGLTQEMLAEQAKMSSQAISALERGVRQFPRRATVTALADALKLPPQARDTFIAAAARPRGPRQETAAPATTTPYQLPTPVADFTGREAELEQLIETLSGHGIVAAAVVGMGGVGKTAFALRAAHAVLDRFPDGQLFLNLQSHGPGEPMSQVDALTYLLRGLGLPPDQVPRDPDLAAGRLRTILAERRVLLILDDAQNAEQIQRMLPGTGGSGVIITSRREFVGVAFPVLRLAVLPPAEGLELLRRIASAERIDADPAAAEAVLSACGYLPLAIRIVAGRLVTRPAWPLKHLADLLADERHRLDQLSRTDHGVRASFALSMRQLVRSTNELETQAADVFDRLGIAQVDELSIDLVARLLDLPQRRAGVLLEQLCDLHLLEPVAPGRYRFHDLLRTYARERAIDRISPADQATALTRIVDLCAAVAWHCVDLGHPNSARAPWFDPRPTDQTWLPAAGDLSSTLAWLDRERAQLVALTIQAAGTPGVPGRSVLRLVIGLVAFYITRGHWLDWLRVIRVAVEVAVAESDRGAEAILRNDLGLVLSDVALYGTGDYSDSVAELERSLAAFEDLSDLPGMAMALANLSHVLERAQDYDDAIVYAERALSCYIELHDPAGEATALINLGQLHGNLDHATEERECFDRSIALSSSHGHQRALSIVLLRSGISYLSAGEAGLAAAHLQGSVEGFESLGNQVGLAEALVELGRAYEALGNRKTAIEHYTDAYELAQYYDDGVRREAALRSLQRLSSPLVEATGPEGAVAEVDDGAVDPARTPDP</sequence>
<dbReference type="KEGG" id="kqi:F1D05_12900"/>
<dbReference type="Pfam" id="PF00931">
    <property type="entry name" value="NB-ARC"/>
    <property type="match status" value="1"/>
</dbReference>
<evidence type="ECO:0000259" key="3">
    <source>
        <dbReference type="PROSITE" id="PS50943"/>
    </source>
</evidence>
<reference evidence="4 5" key="2">
    <citation type="journal article" date="2020" name="Microbiol. Resour. Announc.">
        <title>Antarctic desert soil bacteria exhibit high novel natural product potential, evaluated through long-read genome sequencing and comparative genomics.</title>
        <authorList>
            <person name="Benaud N."/>
            <person name="Edwards R.J."/>
            <person name="Amos T.G."/>
            <person name="D'Agostino P.M."/>
            <person name="Gutierrez-Chavez C."/>
            <person name="Montgomery K."/>
            <person name="Nicetic I."/>
            <person name="Ferrari B.C."/>
        </authorList>
    </citation>
    <scope>NUCLEOTIDE SEQUENCE [LARGE SCALE GENOMIC DNA]</scope>
    <source>
        <strain evidence="4 5">SPB151</strain>
    </source>
</reference>
<dbReference type="SMART" id="SM00028">
    <property type="entry name" value="TPR"/>
    <property type="match status" value="3"/>
</dbReference>
<evidence type="ECO:0000313" key="5">
    <source>
        <dbReference type="Proteomes" id="UP000515563"/>
    </source>
</evidence>
<evidence type="ECO:0000313" key="4">
    <source>
        <dbReference type="EMBL" id="QNE18645.1"/>
    </source>
</evidence>
<dbReference type="CDD" id="cd00093">
    <property type="entry name" value="HTH_XRE"/>
    <property type="match status" value="1"/>
</dbReference>
<gene>
    <name evidence="4" type="ORF">F1D05_12900</name>
</gene>
<dbReference type="PROSITE" id="PS50005">
    <property type="entry name" value="TPR"/>
    <property type="match status" value="1"/>
</dbReference>
<dbReference type="RefSeq" id="WP_185447944.1">
    <property type="nucleotide sequence ID" value="NZ_CP043661.1"/>
</dbReference>
<organism evidence="4 5">
    <name type="scientific">Kribbella qitaiheensis</name>
    <dbReference type="NCBI Taxonomy" id="1544730"/>
    <lineage>
        <taxon>Bacteria</taxon>
        <taxon>Bacillati</taxon>
        <taxon>Actinomycetota</taxon>
        <taxon>Actinomycetes</taxon>
        <taxon>Propionibacteriales</taxon>
        <taxon>Kribbellaceae</taxon>
        <taxon>Kribbella</taxon>
    </lineage>
</organism>
<dbReference type="PANTHER" id="PTHR47691">
    <property type="entry name" value="REGULATOR-RELATED"/>
    <property type="match status" value="1"/>
</dbReference>
<dbReference type="GO" id="GO:0003677">
    <property type="term" value="F:DNA binding"/>
    <property type="evidence" value="ECO:0007669"/>
    <property type="project" value="InterPro"/>
</dbReference>